<dbReference type="PANTHER" id="PTHR42978">
    <property type="entry name" value="QUORUM-QUENCHING LACTONASE YTNP-RELATED-RELATED"/>
    <property type="match status" value="1"/>
</dbReference>
<protein>
    <recommendedName>
        <fullName evidence="5">Metallo-beta-lactamase domain-containing protein</fullName>
    </recommendedName>
</protein>
<accession>A0A1F2WGX1</accession>
<evidence type="ECO:0000256" key="2">
    <source>
        <dbReference type="ARBA" id="ARBA00022723"/>
    </source>
</evidence>
<gene>
    <name evidence="6" type="ORF">A2Y75_03005</name>
</gene>
<proteinExistence type="inferred from homology"/>
<reference evidence="6 7" key="1">
    <citation type="journal article" date="2016" name="Nat. Commun.">
        <title>Thousands of microbial genomes shed light on interconnected biogeochemical processes in an aquifer system.</title>
        <authorList>
            <person name="Anantharaman K."/>
            <person name="Brown C.T."/>
            <person name="Hug L.A."/>
            <person name="Sharon I."/>
            <person name="Castelle C.J."/>
            <person name="Probst A.J."/>
            <person name="Thomas B.C."/>
            <person name="Singh A."/>
            <person name="Wilkins M.J."/>
            <person name="Karaoz U."/>
            <person name="Brodie E.L."/>
            <person name="Williams K.H."/>
            <person name="Hubbard S.S."/>
            <person name="Banfield J.F."/>
        </authorList>
    </citation>
    <scope>NUCLEOTIDE SEQUENCE [LARGE SCALE GENOMIC DNA]</scope>
</reference>
<dbReference type="EMBL" id="MELK01000048">
    <property type="protein sequence ID" value="OFW56107.1"/>
    <property type="molecule type" value="Genomic_DNA"/>
</dbReference>
<name>A0A1F2WGX1_9ACTN</name>
<evidence type="ECO:0000256" key="1">
    <source>
        <dbReference type="ARBA" id="ARBA00007749"/>
    </source>
</evidence>
<dbReference type="PANTHER" id="PTHR42978:SF6">
    <property type="entry name" value="QUORUM-QUENCHING LACTONASE YTNP-RELATED"/>
    <property type="match status" value="1"/>
</dbReference>
<dbReference type="STRING" id="1797197.A2Y75_03005"/>
<dbReference type="SUPFAM" id="SSF56281">
    <property type="entry name" value="Metallo-hydrolase/oxidoreductase"/>
    <property type="match status" value="1"/>
</dbReference>
<dbReference type="Gene3D" id="3.60.15.10">
    <property type="entry name" value="Ribonuclease Z/Hydroxyacylglutathione hydrolase-like"/>
    <property type="match status" value="1"/>
</dbReference>
<dbReference type="Proteomes" id="UP000177876">
    <property type="component" value="Unassembled WGS sequence"/>
</dbReference>
<dbReference type="InterPro" id="IPR001279">
    <property type="entry name" value="Metallo-B-lactamas"/>
</dbReference>
<sequence>MERRSVRLGDWELVALRDAFFRLDGGSMFGVIPKVLWDRKKPADERNRIHLGLNCLLVKSPNWTALIEAGIGDKIAPADEDIYGLERETGLPAELAAEGLETDDIDFVILSHLHLDHCGWATVRDGDSYHPTFKQARYIIQKSEWQAAAKPDRRSRASYDSRNFEALQKGGVLHLVDGEHEVLPGIRVMHTGGHTWGHQIVVLESGDSRCVFLGDLVPTLAHFKTNWHMSWDLFPLELMAVKEGLLREAAERDDLLFFTHEDGEAFARAGILGEV</sequence>
<evidence type="ECO:0000256" key="4">
    <source>
        <dbReference type="ARBA" id="ARBA00022833"/>
    </source>
</evidence>
<dbReference type="Pfam" id="PF00753">
    <property type="entry name" value="Lactamase_B"/>
    <property type="match status" value="1"/>
</dbReference>
<dbReference type="InterPro" id="IPR036866">
    <property type="entry name" value="RibonucZ/Hydroxyglut_hydro"/>
</dbReference>
<dbReference type="GO" id="GO:0016787">
    <property type="term" value="F:hydrolase activity"/>
    <property type="evidence" value="ECO:0007669"/>
    <property type="project" value="UniProtKB-KW"/>
</dbReference>
<evidence type="ECO:0000259" key="5">
    <source>
        <dbReference type="SMART" id="SM00849"/>
    </source>
</evidence>
<dbReference type="InterPro" id="IPR051013">
    <property type="entry name" value="MBL_superfamily_lactonases"/>
</dbReference>
<comment type="caution">
    <text evidence="6">The sequence shown here is derived from an EMBL/GenBank/DDBJ whole genome shotgun (WGS) entry which is preliminary data.</text>
</comment>
<keyword evidence="4" id="KW-0862">Zinc</keyword>
<dbReference type="AlphaFoldDB" id="A0A1F2WGX1"/>
<feature type="domain" description="Metallo-beta-lactamase" evidence="5">
    <location>
        <begin position="52"/>
        <end position="260"/>
    </location>
</feature>
<comment type="similarity">
    <text evidence="1">Belongs to the metallo-beta-lactamase superfamily.</text>
</comment>
<dbReference type="SMART" id="SM00849">
    <property type="entry name" value="Lactamase_B"/>
    <property type="match status" value="1"/>
</dbReference>
<keyword evidence="2" id="KW-0479">Metal-binding</keyword>
<organism evidence="6 7">
    <name type="scientific">Candidatus Solincola sediminis</name>
    <dbReference type="NCBI Taxonomy" id="1797199"/>
    <lineage>
        <taxon>Bacteria</taxon>
        <taxon>Bacillati</taxon>
        <taxon>Actinomycetota</taxon>
        <taxon>Candidatus Geothermincolia</taxon>
        <taxon>Candidatus Geothermincolales</taxon>
        <taxon>Candidatus Geothermincolaceae</taxon>
        <taxon>Candidatus Solincola</taxon>
    </lineage>
</organism>
<evidence type="ECO:0000313" key="7">
    <source>
        <dbReference type="Proteomes" id="UP000177876"/>
    </source>
</evidence>
<dbReference type="GO" id="GO:0046872">
    <property type="term" value="F:metal ion binding"/>
    <property type="evidence" value="ECO:0007669"/>
    <property type="project" value="UniProtKB-KW"/>
</dbReference>
<evidence type="ECO:0000256" key="3">
    <source>
        <dbReference type="ARBA" id="ARBA00022801"/>
    </source>
</evidence>
<evidence type="ECO:0000313" key="6">
    <source>
        <dbReference type="EMBL" id="OFW56107.1"/>
    </source>
</evidence>
<keyword evidence="3" id="KW-0378">Hydrolase</keyword>